<dbReference type="Proteomes" id="UP000824120">
    <property type="component" value="Chromosome 5"/>
</dbReference>
<name>A0A9J5Z2R8_SOLCO</name>
<organism evidence="2 3">
    <name type="scientific">Solanum commersonii</name>
    <name type="common">Commerson's wild potato</name>
    <name type="synonym">Commerson's nightshade</name>
    <dbReference type="NCBI Taxonomy" id="4109"/>
    <lineage>
        <taxon>Eukaryota</taxon>
        <taxon>Viridiplantae</taxon>
        <taxon>Streptophyta</taxon>
        <taxon>Embryophyta</taxon>
        <taxon>Tracheophyta</taxon>
        <taxon>Spermatophyta</taxon>
        <taxon>Magnoliopsida</taxon>
        <taxon>eudicotyledons</taxon>
        <taxon>Gunneridae</taxon>
        <taxon>Pentapetalae</taxon>
        <taxon>asterids</taxon>
        <taxon>lamiids</taxon>
        <taxon>Solanales</taxon>
        <taxon>Solanaceae</taxon>
        <taxon>Solanoideae</taxon>
        <taxon>Solaneae</taxon>
        <taxon>Solanum</taxon>
    </lineage>
</organism>
<dbReference type="PANTHER" id="PTHR31286:SF164">
    <property type="entry name" value="ZINC FINGER, CCHC-TYPE"/>
    <property type="match status" value="1"/>
</dbReference>
<reference evidence="2 3" key="1">
    <citation type="submission" date="2020-09" db="EMBL/GenBank/DDBJ databases">
        <title>De no assembly of potato wild relative species, Solanum commersonii.</title>
        <authorList>
            <person name="Cho K."/>
        </authorList>
    </citation>
    <scope>NUCLEOTIDE SEQUENCE [LARGE SCALE GENOMIC DNA]</scope>
    <source>
        <strain evidence="2">LZ3.2</strain>
        <tissue evidence="2">Leaf</tissue>
    </source>
</reference>
<dbReference type="InterPro" id="IPR040256">
    <property type="entry name" value="At4g02000-like"/>
</dbReference>
<protein>
    <recommendedName>
        <fullName evidence="4">DUF4283 domain-containing protein</fullName>
    </recommendedName>
</protein>
<gene>
    <name evidence="2" type="ORF">H5410_028669</name>
</gene>
<comment type="caution">
    <text evidence="2">The sequence shown here is derived from an EMBL/GenBank/DDBJ whole genome shotgun (WGS) entry which is preliminary data.</text>
</comment>
<feature type="region of interest" description="Disordered" evidence="1">
    <location>
        <begin position="232"/>
        <end position="286"/>
    </location>
</feature>
<dbReference type="OrthoDB" id="1924068at2759"/>
<evidence type="ECO:0000313" key="2">
    <source>
        <dbReference type="EMBL" id="KAG5607177.1"/>
    </source>
</evidence>
<feature type="compositionally biased region" description="Polar residues" evidence="1">
    <location>
        <begin position="232"/>
        <end position="245"/>
    </location>
</feature>
<evidence type="ECO:0000256" key="1">
    <source>
        <dbReference type="SAM" id="MobiDB-lite"/>
    </source>
</evidence>
<feature type="compositionally biased region" description="Basic and acidic residues" evidence="1">
    <location>
        <begin position="200"/>
        <end position="215"/>
    </location>
</feature>
<sequence length="309" mass="35748">MANPKIVLCWSNKSQNWESPKLKVRLPPRAHEVIDGKAVVIFTNEKHELHAETCRWMVVEKFAKGRPAIDKIRVDFNKVVTLKNNEEDFNNVDSRVDIKLSNESTLAQVWINLLDLPWYYYEWDALCQIVSPIGTPLVMDKATTSKTRPTTAKLRVEIDLDKPVIHEVQKIEYEELPGYCSHCKVEDHYVEKCNQLHPKGQIERNKQQHIKENGESSRNQNLENNAIMSDTQQNQPNCINQSNNRDGWLNVEGRKGRGNTKAKGQTKNKQEDNMEGEQTGTSNSHEKLLERSIPILSMHYKKTMRMKKC</sequence>
<feature type="region of interest" description="Disordered" evidence="1">
    <location>
        <begin position="200"/>
        <end position="220"/>
    </location>
</feature>
<evidence type="ECO:0008006" key="4">
    <source>
        <dbReference type="Google" id="ProtNLM"/>
    </source>
</evidence>
<evidence type="ECO:0000313" key="3">
    <source>
        <dbReference type="Proteomes" id="UP000824120"/>
    </source>
</evidence>
<dbReference type="PANTHER" id="PTHR31286">
    <property type="entry name" value="GLYCINE-RICH CELL WALL STRUCTURAL PROTEIN 1.8-LIKE"/>
    <property type="match status" value="1"/>
</dbReference>
<feature type="compositionally biased region" description="Basic residues" evidence="1">
    <location>
        <begin position="256"/>
        <end position="266"/>
    </location>
</feature>
<accession>A0A9J5Z2R8</accession>
<proteinExistence type="predicted"/>
<dbReference type="AlphaFoldDB" id="A0A9J5Z2R8"/>
<keyword evidence="3" id="KW-1185">Reference proteome</keyword>
<dbReference type="EMBL" id="JACXVP010000005">
    <property type="protein sequence ID" value="KAG5607177.1"/>
    <property type="molecule type" value="Genomic_DNA"/>
</dbReference>